<sequence>MENSSLGRERRYSALSVHRYSFVPQISKVLIRTTVYKTGLRICPRYLATLPTIGSSMLAKWIDSWTFDGDRSLSNSVCVKPPSISLLSSFQFLAFTAFLSLRATMPPILKLSSFGELSRRDLRFRLYMRRNKPSQCAQDDVATRSYSAKGSILLALALRRIGRAELAVDGTLVDHVTSGPSYKDGYERLRRADTPLKVTISRPEALKKMLFASIACTYVVRIFKQKIQDMVHTTQIEVNDLNHKVAQFQAEESYLVCLAVTGYTAEEVDQQYKDIMLDDAIPRLYGSDSGEQKLGALMFDIKLDLVSLSLVNECDSFAAETGCLRKIKKCSSHTRRQAVNCTGVKPIKRRCVLPLGADTDTKLSTEPVSTQQVNLWRTSVGDVFDLVAKQDYKVTNPSALLAVLTGPRYRVYFIAILGKKDRDNLV</sequence>
<proteinExistence type="predicted"/>
<comment type="caution">
    <text evidence="1">The sequence shown here is derived from an EMBL/GenBank/DDBJ whole genome shotgun (WGS) entry which is preliminary data.</text>
</comment>
<dbReference type="EMBL" id="MU157894">
    <property type="protein sequence ID" value="KAF9524695.1"/>
    <property type="molecule type" value="Genomic_DNA"/>
</dbReference>
<dbReference type="AlphaFoldDB" id="A0A9P6E918"/>
<dbReference type="Proteomes" id="UP000807306">
    <property type="component" value="Unassembled WGS sequence"/>
</dbReference>
<organism evidence="1 2">
    <name type="scientific">Crepidotus variabilis</name>
    <dbReference type="NCBI Taxonomy" id="179855"/>
    <lineage>
        <taxon>Eukaryota</taxon>
        <taxon>Fungi</taxon>
        <taxon>Dikarya</taxon>
        <taxon>Basidiomycota</taxon>
        <taxon>Agaricomycotina</taxon>
        <taxon>Agaricomycetes</taxon>
        <taxon>Agaricomycetidae</taxon>
        <taxon>Agaricales</taxon>
        <taxon>Agaricineae</taxon>
        <taxon>Crepidotaceae</taxon>
        <taxon>Crepidotus</taxon>
    </lineage>
</organism>
<accession>A0A9P6E918</accession>
<reference evidence="1" key="1">
    <citation type="submission" date="2020-11" db="EMBL/GenBank/DDBJ databases">
        <authorList>
            <consortium name="DOE Joint Genome Institute"/>
            <person name="Ahrendt S."/>
            <person name="Riley R."/>
            <person name="Andreopoulos W."/>
            <person name="Labutti K."/>
            <person name="Pangilinan J."/>
            <person name="Ruiz-Duenas F.J."/>
            <person name="Barrasa J.M."/>
            <person name="Sanchez-Garcia M."/>
            <person name="Camarero S."/>
            <person name="Miyauchi S."/>
            <person name="Serrano A."/>
            <person name="Linde D."/>
            <person name="Babiker R."/>
            <person name="Drula E."/>
            <person name="Ayuso-Fernandez I."/>
            <person name="Pacheco R."/>
            <person name="Padilla G."/>
            <person name="Ferreira P."/>
            <person name="Barriuso J."/>
            <person name="Kellner H."/>
            <person name="Castanera R."/>
            <person name="Alfaro M."/>
            <person name="Ramirez L."/>
            <person name="Pisabarro A.G."/>
            <person name="Kuo A."/>
            <person name="Tritt A."/>
            <person name="Lipzen A."/>
            <person name="He G."/>
            <person name="Yan M."/>
            <person name="Ng V."/>
            <person name="Cullen D."/>
            <person name="Martin F."/>
            <person name="Rosso M.-N."/>
            <person name="Henrissat B."/>
            <person name="Hibbett D."/>
            <person name="Martinez A.T."/>
            <person name="Grigoriev I.V."/>
        </authorList>
    </citation>
    <scope>NUCLEOTIDE SEQUENCE</scope>
    <source>
        <strain evidence="1">CBS 506.95</strain>
    </source>
</reference>
<name>A0A9P6E918_9AGAR</name>
<protein>
    <submittedName>
        <fullName evidence="1">Uncharacterized protein</fullName>
    </submittedName>
</protein>
<evidence type="ECO:0000313" key="1">
    <source>
        <dbReference type="EMBL" id="KAF9524695.1"/>
    </source>
</evidence>
<evidence type="ECO:0000313" key="2">
    <source>
        <dbReference type="Proteomes" id="UP000807306"/>
    </source>
</evidence>
<keyword evidence="2" id="KW-1185">Reference proteome</keyword>
<gene>
    <name evidence="1" type="ORF">CPB83DRAFT_838695</name>
</gene>